<dbReference type="Proteomes" id="UP000604765">
    <property type="component" value="Unassembled WGS sequence"/>
</dbReference>
<keyword evidence="1" id="KW-1133">Transmembrane helix</keyword>
<organism evidence="2 3">
    <name type="scientific">Lentilactobacillus fungorum</name>
    <dbReference type="NCBI Taxonomy" id="2201250"/>
    <lineage>
        <taxon>Bacteria</taxon>
        <taxon>Bacillati</taxon>
        <taxon>Bacillota</taxon>
        <taxon>Bacilli</taxon>
        <taxon>Lactobacillales</taxon>
        <taxon>Lactobacillaceae</taxon>
        <taxon>Lentilactobacillus</taxon>
    </lineage>
</organism>
<feature type="transmembrane region" description="Helical" evidence="1">
    <location>
        <begin position="12"/>
        <end position="28"/>
    </location>
</feature>
<keyword evidence="1" id="KW-0812">Transmembrane</keyword>
<proteinExistence type="predicted"/>
<sequence length="112" mass="13133">MKEKSFTRFQKYSLIIGYILILLSMVISNPFLSMTINIVVTVWLLLIIFTPQQRENKSRFKIFVFPLVAYSGVQVASFSASHETIYDLFANLFLLLFLCWAAFLIYLYQKSR</sequence>
<feature type="transmembrane region" description="Helical" evidence="1">
    <location>
        <begin position="88"/>
        <end position="108"/>
    </location>
</feature>
<name>A0ABQ3W0R5_9LACO</name>
<keyword evidence="1" id="KW-0472">Membrane</keyword>
<comment type="caution">
    <text evidence="2">The sequence shown here is derived from an EMBL/GenBank/DDBJ whole genome shotgun (WGS) entry which is preliminary data.</text>
</comment>
<gene>
    <name evidence="2" type="ORF">YK48G_14970</name>
</gene>
<protein>
    <submittedName>
        <fullName evidence="2">Uncharacterized protein</fullName>
    </submittedName>
</protein>
<reference evidence="2 3" key="1">
    <citation type="journal article" date="2021" name="Int. J. Syst. Evol. Microbiol.">
        <title>Lentilactobacillus fungorum sp. nov., isolated from spent mushroom substrates.</title>
        <authorList>
            <person name="Tohno M."/>
            <person name="Tanizawa Y."/>
            <person name="Kojima Y."/>
            <person name="Sakamoto M."/>
            <person name="Ohkuma M."/>
            <person name="Kobayashi H."/>
        </authorList>
    </citation>
    <scope>NUCLEOTIDE SEQUENCE [LARGE SCALE GENOMIC DNA]</scope>
    <source>
        <strain evidence="2 3">YK48G</strain>
    </source>
</reference>
<dbReference type="EMBL" id="BNJR01000012">
    <property type="protein sequence ID" value="GHP14072.1"/>
    <property type="molecule type" value="Genomic_DNA"/>
</dbReference>
<keyword evidence="3" id="KW-1185">Reference proteome</keyword>
<accession>A0ABQ3W0R5</accession>
<evidence type="ECO:0000256" key="1">
    <source>
        <dbReference type="SAM" id="Phobius"/>
    </source>
</evidence>
<evidence type="ECO:0000313" key="2">
    <source>
        <dbReference type="EMBL" id="GHP14072.1"/>
    </source>
</evidence>
<feature type="transmembrane region" description="Helical" evidence="1">
    <location>
        <begin position="62"/>
        <end position="82"/>
    </location>
</feature>
<evidence type="ECO:0000313" key="3">
    <source>
        <dbReference type="Proteomes" id="UP000604765"/>
    </source>
</evidence>